<keyword evidence="6 14" id="KW-0004">4Fe-4S</keyword>
<dbReference type="InterPro" id="IPR011766">
    <property type="entry name" value="TPP_enzyme_TPP-bd"/>
</dbReference>
<dbReference type="GO" id="GO:0030976">
    <property type="term" value="F:thiamine pyrophosphate binding"/>
    <property type="evidence" value="ECO:0007669"/>
    <property type="project" value="InterPro"/>
</dbReference>
<proteinExistence type="predicted"/>
<dbReference type="InterPro" id="IPR045025">
    <property type="entry name" value="HACL1-like"/>
</dbReference>
<evidence type="ECO:0000256" key="12">
    <source>
        <dbReference type="ARBA" id="ARBA00030514"/>
    </source>
</evidence>
<evidence type="ECO:0000256" key="4">
    <source>
        <dbReference type="ARBA" id="ARBA00017710"/>
    </source>
</evidence>
<evidence type="ECO:0000256" key="1">
    <source>
        <dbReference type="ARBA" id="ARBA00002995"/>
    </source>
</evidence>
<reference evidence="16 17" key="1">
    <citation type="submission" date="2023-07" db="EMBL/GenBank/DDBJ databases">
        <title>Closed genoem sequence of Methanomicrococcus sp. Hf6.</title>
        <authorList>
            <person name="Poehlein A."/>
            <person name="Protasov E."/>
            <person name="Platt K."/>
            <person name="Reeh H."/>
            <person name="Daniel R."/>
            <person name="Brune A."/>
        </authorList>
    </citation>
    <scope>NUCLEOTIDE SEQUENCE [LARGE SCALE GENOMIC DNA]</scope>
    <source>
        <strain evidence="16 17">Hf6</strain>
    </source>
</reference>
<evidence type="ECO:0000259" key="15">
    <source>
        <dbReference type="Pfam" id="PF02775"/>
    </source>
</evidence>
<dbReference type="Gene3D" id="3.40.50.920">
    <property type="match status" value="1"/>
</dbReference>
<dbReference type="AlphaFoldDB" id="A0AA96ZTR3"/>
<keyword evidence="10 14" id="KW-0408">Iron</keyword>
<keyword evidence="11 14" id="KW-0411">Iron-sulfur</keyword>
<organism evidence="16 17">
    <name type="scientific">Methanimicrococcus hongohii</name>
    <dbReference type="NCBI Taxonomy" id="3028295"/>
    <lineage>
        <taxon>Archaea</taxon>
        <taxon>Methanobacteriati</taxon>
        <taxon>Methanobacteriota</taxon>
        <taxon>Stenosarchaea group</taxon>
        <taxon>Methanomicrobia</taxon>
        <taxon>Methanosarcinales</taxon>
        <taxon>Methanosarcinaceae</taxon>
        <taxon>Methanimicrococcus</taxon>
    </lineage>
</organism>
<evidence type="ECO:0000256" key="10">
    <source>
        <dbReference type="ARBA" id="ARBA00023004"/>
    </source>
</evidence>
<dbReference type="KEGG" id="mehf:MmiHf6_02660"/>
<dbReference type="InterPro" id="IPR002880">
    <property type="entry name" value="Pyrv_Fd/Flavodoxin_OxRdtase_N"/>
</dbReference>
<dbReference type="GO" id="GO:0043805">
    <property type="term" value="F:indolepyruvate ferredoxin oxidoreductase activity"/>
    <property type="evidence" value="ECO:0007669"/>
    <property type="project" value="UniProtKB-UniRule"/>
</dbReference>
<keyword evidence="9 14" id="KW-0560">Oxidoreductase</keyword>
<dbReference type="GO" id="GO:0044272">
    <property type="term" value="P:sulfur compound biosynthetic process"/>
    <property type="evidence" value="ECO:0007669"/>
    <property type="project" value="UniProtKB-ARBA"/>
</dbReference>
<dbReference type="CDD" id="cd07034">
    <property type="entry name" value="TPP_PYR_PFOR_IOR-alpha_like"/>
    <property type="match status" value="1"/>
</dbReference>
<dbReference type="GO" id="GO:0046872">
    <property type="term" value="F:metal ion binding"/>
    <property type="evidence" value="ECO:0007669"/>
    <property type="project" value="UniProtKB-UniRule"/>
</dbReference>
<dbReference type="RefSeq" id="WP_316557951.1">
    <property type="nucleotide sequence ID" value="NZ_CP131059.1"/>
</dbReference>
<gene>
    <name evidence="16" type="ORF">MmiHf6_02660</name>
</gene>
<evidence type="ECO:0000313" key="17">
    <source>
        <dbReference type="Proteomes" id="UP001302978"/>
    </source>
</evidence>
<comment type="function">
    <text evidence="1 14">Catalyzes the ferredoxin-dependent oxidative decarboxylation of arylpyruvates.</text>
</comment>
<dbReference type="InterPro" id="IPR029061">
    <property type="entry name" value="THDP-binding"/>
</dbReference>
<name>A0AA96ZTR3_9EURY</name>
<dbReference type="Proteomes" id="UP001302978">
    <property type="component" value="Chromosome"/>
</dbReference>
<evidence type="ECO:0000256" key="8">
    <source>
        <dbReference type="ARBA" id="ARBA00022982"/>
    </source>
</evidence>
<dbReference type="GO" id="GO:0051539">
    <property type="term" value="F:4 iron, 4 sulfur cluster binding"/>
    <property type="evidence" value="ECO:0007669"/>
    <property type="project" value="UniProtKB-UniRule"/>
</dbReference>
<feature type="domain" description="Thiamine pyrophosphate enzyme TPP-binding" evidence="15">
    <location>
        <begin position="384"/>
        <end position="472"/>
    </location>
</feature>
<evidence type="ECO:0000256" key="6">
    <source>
        <dbReference type="ARBA" id="ARBA00022485"/>
    </source>
</evidence>
<evidence type="ECO:0000256" key="3">
    <source>
        <dbReference type="ARBA" id="ARBA00012812"/>
    </source>
</evidence>
<dbReference type="SUPFAM" id="SSF52518">
    <property type="entry name" value="Thiamin diphosphate-binding fold (THDP-binding)"/>
    <property type="match status" value="2"/>
</dbReference>
<dbReference type="PANTHER" id="PTHR43710">
    <property type="entry name" value="2-HYDROXYACYL-COA LYASE"/>
    <property type="match status" value="1"/>
</dbReference>
<dbReference type="EMBL" id="CP131059">
    <property type="protein sequence ID" value="WNY22972.1"/>
    <property type="molecule type" value="Genomic_DNA"/>
</dbReference>
<dbReference type="InterPro" id="IPR009014">
    <property type="entry name" value="Transketo_C/PFOR_II"/>
</dbReference>
<evidence type="ECO:0000256" key="7">
    <source>
        <dbReference type="ARBA" id="ARBA00022723"/>
    </source>
</evidence>
<evidence type="ECO:0000256" key="9">
    <source>
        <dbReference type="ARBA" id="ARBA00023002"/>
    </source>
</evidence>
<dbReference type="PANTHER" id="PTHR43710:SF6">
    <property type="entry name" value="INDOLEPYRUVATE OXIDOREDUCTASE SUBUNIT IORA"/>
    <property type="match status" value="1"/>
</dbReference>
<evidence type="ECO:0000256" key="13">
    <source>
        <dbReference type="ARBA" id="ARBA00048332"/>
    </source>
</evidence>
<keyword evidence="17" id="KW-1185">Reference proteome</keyword>
<dbReference type="SUPFAM" id="SSF52922">
    <property type="entry name" value="TK C-terminal domain-like"/>
    <property type="match status" value="1"/>
</dbReference>
<evidence type="ECO:0000256" key="14">
    <source>
        <dbReference type="PIRNR" id="PIRNR006439"/>
    </source>
</evidence>
<keyword evidence="7 14" id="KW-0479">Metal-binding</keyword>
<dbReference type="GeneID" id="85194717"/>
<evidence type="ECO:0000313" key="16">
    <source>
        <dbReference type="EMBL" id="WNY22972.1"/>
    </source>
</evidence>
<keyword evidence="8 14" id="KW-0249">Electron transport</keyword>
<evidence type="ECO:0000256" key="2">
    <source>
        <dbReference type="ARBA" id="ARBA00011238"/>
    </source>
</evidence>
<dbReference type="Gene3D" id="3.40.50.970">
    <property type="match status" value="2"/>
</dbReference>
<keyword evidence="5 14" id="KW-0813">Transport</keyword>
<dbReference type="GO" id="GO:0006082">
    <property type="term" value="P:organic acid metabolic process"/>
    <property type="evidence" value="ECO:0007669"/>
    <property type="project" value="UniProtKB-ARBA"/>
</dbReference>
<dbReference type="PIRSF" id="PIRSF006439">
    <property type="entry name" value="Indolepyruvate_ferr_oxidored"/>
    <property type="match status" value="1"/>
</dbReference>
<sequence length="544" mass="58813">MTILSGIQTAIQSAADNSVSAVFGVPGSPVTDLVDAFKESPEFSDKTEWFVNEKIAFEWALGYSFSGKRSLVIVKHVGMNVLADPLMTSMIHTIGAGIVILAGDDPEVTGSQNSQDSRYYGSLSRSPVFDPSAPQEIYDYLSEAFRLSEKIKAPVIVRVTAAVLNEESDVKSSEIVFVLDFPSGLKTDKSVWQYRMKGRYQRSHFANDAVSEQASVDFCRVEKNNGSKSEKLGIIASGYCYSRVQNVLKSVSEKNITLAPENISILKLGIVSPLPISLIRKFLEKYETVLVVEESEPFIEDQIRVFGNVIGKRSGHLPFGSTTEAHILSAIEKSGSPTVPISTNMEMFKRPAGSPDFCGDSFYPLFYEMLGRLKKQTNVLVSGDIGCSMHGILEPYSVLDSAVSLGTAIGIGSGGSAAFSKKSITVIGDFGFFHSGLLSLIEAAEKGVSVLVYVMCNGAAAMTGGQIAYNPEKTARAAIDAGLNSGSKLNSELNSGLNSGSNTFLSFDFDVSSKDVKEKMKLLFEASLKEIEKEGVSVIIVRWK</sequence>
<dbReference type="InterPro" id="IPR017721">
    <property type="entry name" value="IorA"/>
</dbReference>
<comment type="catalytic activity">
    <reaction evidence="13 14">
        <text>indole-3-pyruvate + 2 oxidized [2Fe-2S]-[ferredoxin] + CoA = (indol-3-yl)acetyl-CoA + 2 reduced [2Fe-2S]-[ferredoxin] + CO2 + H(+)</text>
        <dbReference type="Rhea" id="RHEA:12645"/>
        <dbReference type="Rhea" id="RHEA-COMP:10000"/>
        <dbReference type="Rhea" id="RHEA-COMP:10001"/>
        <dbReference type="ChEBI" id="CHEBI:15378"/>
        <dbReference type="ChEBI" id="CHEBI:16526"/>
        <dbReference type="ChEBI" id="CHEBI:17640"/>
        <dbReference type="ChEBI" id="CHEBI:33737"/>
        <dbReference type="ChEBI" id="CHEBI:33738"/>
        <dbReference type="ChEBI" id="CHEBI:57271"/>
        <dbReference type="ChEBI" id="CHEBI:57287"/>
        <dbReference type="EC" id="1.2.7.8"/>
    </reaction>
</comment>
<dbReference type="EC" id="1.2.7.8" evidence="3 14"/>
<dbReference type="Pfam" id="PF02775">
    <property type="entry name" value="TPP_enzyme_C"/>
    <property type="match status" value="1"/>
</dbReference>
<accession>A0AA96ZTR3</accession>
<evidence type="ECO:0000256" key="11">
    <source>
        <dbReference type="ARBA" id="ARBA00023014"/>
    </source>
</evidence>
<protein>
    <recommendedName>
        <fullName evidence="4 14">Indolepyruvate oxidoreductase subunit IorA</fullName>
        <shortName evidence="14">IOR</shortName>
        <ecNumber evidence="3 14">1.2.7.8</ecNumber>
    </recommendedName>
    <alternativeName>
        <fullName evidence="12 14">Indolepyruvate ferredoxin oxidoreductase subunit alpha</fullName>
    </alternativeName>
</protein>
<evidence type="ECO:0000256" key="5">
    <source>
        <dbReference type="ARBA" id="ARBA00022448"/>
    </source>
</evidence>
<comment type="subunit">
    <text evidence="2 14">Heterodimer of the IorA and IorB subunits.</text>
</comment>
<comment type="cofactor">
    <cofactor evidence="14">
        <name>[4Fe-4S] cluster</name>
        <dbReference type="ChEBI" id="CHEBI:49883"/>
    </cofactor>
    <text evidence="14">Binds 2 [4Fe-4S] clusters. In this family the first cluster has a non-standard and varying [4Fe-4S] binding motif CX(2)CX(2)CX(4-5)CP.</text>
</comment>